<dbReference type="OrthoDB" id="26242at2759"/>
<evidence type="ECO:0000313" key="8">
    <source>
        <dbReference type="Proteomes" id="UP000237438"/>
    </source>
</evidence>
<dbReference type="AlphaFoldDB" id="A0A2S4PV45"/>
<organism evidence="7 8">
    <name type="scientific">Erysiphe pulchra</name>
    <dbReference type="NCBI Taxonomy" id="225359"/>
    <lineage>
        <taxon>Eukaryota</taxon>
        <taxon>Fungi</taxon>
        <taxon>Dikarya</taxon>
        <taxon>Ascomycota</taxon>
        <taxon>Pezizomycotina</taxon>
        <taxon>Leotiomycetes</taxon>
        <taxon>Erysiphales</taxon>
        <taxon>Erysiphaceae</taxon>
        <taxon>Erysiphe</taxon>
    </lineage>
</organism>
<feature type="region of interest" description="Disordered" evidence="5">
    <location>
        <begin position="17"/>
        <end position="90"/>
    </location>
</feature>
<keyword evidence="4" id="KW-0653">Protein transport</keyword>
<evidence type="ECO:0000256" key="2">
    <source>
        <dbReference type="ARBA" id="ARBA00022448"/>
    </source>
</evidence>
<evidence type="ECO:0000313" key="7">
    <source>
        <dbReference type="EMBL" id="POS85906.1"/>
    </source>
</evidence>
<dbReference type="GO" id="GO:0006887">
    <property type="term" value="P:exocytosis"/>
    <property type="evidence" value="ECO:0007669"/>
    <property type="project" value="UniProtKB-KW"/>
</dbReference>
<evidence type="ECO:0000256" key="4">
    <source>
        <dbReference type="RuleBase" id="RU365069"/>
    </source>
</evidence>
<dbReference type="Pfam" id="PF15469">
    <property type="entry name" value="Sec5"/>
    <property type="match status" value="1"/>
</dbReference>
<protein>
    <recommendedName>
        <fullName evidence="4">Exocyst complex component SEC5</fullName>
    </recommendedName>
</protein>
<dbReference type="GO" id="GO:0015031">
    <property type="term" value="P:protein transport"/>
    <property type="evidence" value="ECO:0007669"/>
    <property type="project" value="UniProtKB-KW"/>
</dbReference>
<sequence length="1038" mass="117506">MSDYEFEVLSQYQLKTPFPTEWPADKDVSDGSDNEENEPAPNLPQKSKPRYSALIRAAGNRKSVARSSQRADNENILQRDEPDPLGSTDSVVGKLKNLGLPVQDNLRLRNKFLLSSTTFSPSLFLSQVHSSATTQDLLEGLEILSQSIDQKSASLKVLVESNFERFVRAKATIDNVYKEMRYRGEEPAPNLTRPRTHSRHASRNSFRTTSNNQVSTPIHVSDIKKKNALLKESEYGVLGIKSHLLDVSAKAEEVWGPALGGHEKENNLRLVTSSMEQFKELYQVSGSLSESIKRKDYEAILEEYIKAKRFARDAKNLSERLSTTTATDLQIFQILLAAHVWSNVLELIEDLKRDVWRKLLTIQSSSSKRDLGSDNRHDQYMDHIEILLELGVSENPIWVWLSSRYNSLKSKILTTSNQYKAEIEILRRHLANSEKSKTPVIASHLKSLSRHTSESKLITIDSPGIVELWERVSNYVSILMSSQGILGEVVELWQAMQSFINGSAKKRLMTNLNKDSLQNQQLSEKELSELQKGIHELVDMIRESISELFFNEPIDDISSLLSPLLLTPRTPGYPSRLSPTINAFQDLNSNEDSNILPPPSIKRGEAWEKFAFWPPWSNSLSAVHYLAKVLVHIGSGANEMSAVFSEEQEFELSKERLKSFVSGIRERCVNAFCVAWNKDAEEMKVLEDWRRSPENRNLTNMPMYFGLFGNAVLSGMQKILYLPEASTKTDSINIVSPPPAKLLQVVRSQFVSTLYKSLAGLVENAEQSVTEPDDVWTPDIDSLASSTQMVNAINPDIGIVNSKERNVRMLLTLSNMQALFNDVVPNMVAQFENAFAVKLTDETNIIRDVLNQIDARLFSSFTQPYVEALRNNIRVGITSSTQALIEKPRDVRKYVYEVLLSLVLLHSQVSTTAASLTPKILSYLLEQISEELLESLKLRSQWSLPDLMQATLDVEFISQTLIQYNTDTANEIQSLIYQELDKGTDNTSRAELQTELPEMRTVLKRLRDKSRSEFVCFKKSRSRTEKSRASSLTNEQQI</sequence>
<comment type="similarity">
    <text evidence="1 4">Belongs to the SEC5 family.</text>
</comment>
<evidence type="ECO:0000256" key="3">
    <source>
        <dbReference type="ARBA" id="ARBA00022483"/>
    </source>
</evidence>
<keyword evidence="8" id="KW-1185">Reference proteome</keyword>
<keyword evidence="2 4" id="KW-0813">Transport</keyword>
<dbReference type="InterPro" id="IPR029175">
    <property type="entry name" value="EXOC2/Sec5"/>
</dbReference>
<name>A0A2S4PV45_9PEZI</name>
<feature type="region of interest" description="Disordered" evidence="5">
    <location>
        <begin position="184"/>
        <end position="214"/>
    </location>
</feature>
<evidence type="ECO:0000256" key="5">
    <source>
        <dbReference type="SAM" id="MobiDB-lite"/>
    </source>
</evidence>
<dbReference type="InterPro" id="IPR039481">
    <property type="entry name" value="EXOC2/Sec5_N_dom"/>
</dbReference>
<comment type="subunit">
    <text evidence="4">Component of the exocyst complex.</text>
</comment>
<dbReference type="STRING" id="225359.A0A2S4PV45"/>
<comment type="caution">
    <text evidence="7">The sequence shown here is derived from an EMBL/GenBank/DDBJ whole genome shotgun (WGS) entry which is preliminary data.</text>
</comment>
<comment type="function">
    <text evidence="4">Component of the exocyst complex involved in the docking of exocytic vesicles with fusion sites on the plasma membrane.</text>
</comment>
<feature type="domain" description="Exocyst complex component EXOC2/Sec5 N-terminal" evidence="6">
    <location>
        <begin position="82"/>
        <end position="1017"/>
    </location>
</feature>
<dbReference type="GO" id="GO:0000145">
    <property type="term" value="C:exocyst"/>
    <property type="evidence" value="ECO:0007669"/>
    <property type="project" value="UniProtKB-UniRule"/>
</dbReference>
<feature type="compositionally biased region" description="Polar residues" evidence="5">
    <location>
        <begin position="203"/>
        <end position="214"/>
    </location>
</feature>
<dbReference type="PANTHER" id="PTHR13043">
    <property type="entry name" value="EXOCYST COMPLEX COMPONENT SEC5"/>
    <property type="match status" value="1"/>
</dbReference>
<proteinExistence type="inferred from homology"/>
<keyword evidence="3 4" id="KW-0268">Exocytosis</keyword>
<evidence type="ECO:0000259" key="6">
    <source>
        <dbReference type="Pfam" id="PF15469"/>
    </source>
</evidence>
<accession>A0A2S4PV45</accession>
<evidence type="ECO:0000256" key="1">
    <source>
        <dbReference type="ARBA" id="ARBA00010578"/>
    </source>
</evidence>
<gene>
    <name evidence="7" type="ORF">EPUL_001622</name>
</gene>
<dbReference type="GO" id="GO:0006893">
    <property type="term" value="P:Golgi to plasma membrane transport"/>
    <property type="evidence" value="ECO:0007669"/>
    <property type="project" value="UniProtKB-UniRule"/>
</dbReference>
<dbReference type="Proteomes" id="UP000237438">
    <property type="component" value="Unassembled WGS sequence"/>
</dbReference>
<dbReference type="EMBL" id="PEDP01000460">
    <property type="protein sequence ID" value="POS85906.1"/>
    <property type="molecule type" value="Genomic_DNA"/>
</dbReference>
<feature type="compositionally biased region" description="Basic and acidic residues" evidence="5">
    <location>
        <begin position="69"/>
        <end position="82"/>
    </location>
</feature>
<dbReference type="PANTHER" id="PTHR13043:SF1">
    <property type="entry name" value="EXOCYST COMPLEX COMPONENT 2"/>
    <property type="match status" value="1"/>
</dbReference>
<reference evidence="7 8" key="1">
    <citation type="submission" date="2017-10" db="EMBL/GenBank/DDBJ databases">
        <title>Development of genomic resources for the powdery mildew, Erysiphe pulchra.</title>
        <authorList>
            <person name="Wadl P.A."/>
            <person name="Mack B.M."/>
            <person name="Moore G."/>
            <person name="Beltz S.B."/>
        </authorList>
    </citation>
    <scope>NUCLEOTIDE SEQUENCE [LARGE SCALE GENOMIC DNA]</scope>
    <source>
        <strain evidence="7">Cflorida</strain>
    </source>
</reference>